<dbReference type="Proteomes" id="UP001156702">
    <property type="component" value="Unassembled WGS sequence"/>
</dbReference>
<evidence type="ECO:0000256" key="2">
    <source>
        <dbReference type="ARBA" id="ARBA00022475"/>
    </source>
</evidence>
<feature type="transmembrane region" description="Helical" evidence="6">
    <location>
        <begin position="214"/>
        <end position="235"/>
    </location>
</feature>
<reference evidence="8" key="1">
    <citation type="journal article" date="2019" name="Int. J. Syst. Evol. Microbiol.">
        <title>The Global Catalogue of Microorganisms (GCM) 10K type strain sequencing project: providing services to taxonomists for standard genome sequencing and annotation.</title>
        <authorList>
            <consortium name="The Broad Institute Genomics Platform"/>
            <consortium name="The Broad Institute Genome Sequencing Center for Infectious Disease"/>
            <person name="Wu L."/>
            <person name="Ma J."/>
        </authorList>
    </citation>
    <scope>NUCLEOTIDE SEQUENCE [LARGE SCALE GENOMIC DNA]</scope>
    <source>
        <strain evidence="8">NBRC 102122</strain>
    </source>
</reference>
<evidence type="ECO:0000256" key="4">
    <source>
        <dbReference type="ARBA" id="ARBA00022989"/>
    </source>
</evidence>
<feature type="transmembrane region" description="Helical" evidence="6">
    <location>
        <begin position="43"/>
        <end position="62"/>
    </location>
</feature>
<feature type="transmembrane region" description="Helical" evidence="6">
    <location>
        <begin position="247"/>
        <end position="264"/>
    </location>
</feature>
<evidence type="ECO:0000256" key="5">
    <source>
        <dbReference type="ARBA" id="ARBA00023136"/>
    </source>
</evidence>
<dbReference type="InterPro" id="IPR001851">
    <property type="entry name" value="ABC_transp_permease"/>
</dbReference>
<keyword evidence="4 6" id="KW-1133">Transmembrane helix</keyword>
<proteinExistence type="predicted"/>
<protein>
    <submittedName>
        <fullName evidence="7">ABC transporter permease</fullName>
    </submittedName>
</protein>
<feature type="transmembrane region" description="Helical" evidence="6">
    <location>
        <begin position="271"/>
        <end position="288"/>
    </location>
</feature>
<feature type="transmembrane region" description="Helical" evidence="6">
    <location>
        <begin position="163"/>
        <end position="183"/>
    </location>
</feature>
<evidence type="ECO:0000313" key="8">
    <source>
        <dbReference type="Proteomes" id="UP001156702"/>
    </source>
</evidence>
<dbReference type="PANTHER" id="PTHR32196">
    <property type="entry name" value="ABC TRANSPORTER PERMEASE PROTEIN YPHD-RELATED-RELATED"/>
    <property type="match status" value="1"/>
</dbReference>
<keyword evidence="2" id="KW-1003">Cell membrane</keyword>
<dbReference type="EMBL" id="BSOP01000051">
    <property type="protein sequence ID" value="GLR54378.1"/>
    <property type="molecule type" value="Genomic_DNA"/>
</dbReference>
<dbReference type="CDD" id="cd06579">
    <property type="entry name" value="TM_PBP1_transp_AraH_like"/>
    <property type="match status" value="1"/>
</dbReference>
<organism evidence="7 8">
    <name type="scientific">Shinella yambaruensis</name>
    <dbReference type="NCBI Taxonomy" id="415996"/>
    <lineage>
        <taxon>Bacteria</taxon>
        <taxon>Pseudomonadati</taxon>
        <taxon>Pseudomonadota</taxon>
        <taxon>Alphaproteobacteria</taxon>
        <taxon>Hyphomicrobiales</taxon>
        <taxon>Rhizobiaceae</taxon>
        <taxon>Shinella</taxon>
    </lineage>
</organism>
<keyword evidence="5 6" id="KW-0472">Membrane</keyword>
<evidence type="ECO:0000313" key="7">
    <source>
        <dbReference type="EMBL" id="GLR54378.1"/>
    </source>
</evidence>
<feature type="transmembrane region" description="Helical" evidence="6">
    <location>
        <begin position="96"/>
        <end position="118"/>
    </location>
</feature>
<name>A0ABQ5ZUW8_9HYPH</name>
<gene>
    <name evidence="7" type="ORF">GCM10007923_55950</name>
</gene>
<evidence type="ECO:0000256" key="6">
    <source>
        <dbReference type="SAM" id="Phobius"/>
    </source>
</evidence>
<comment type="subcellular location">
    <subcellularLocation>
        <location evidence="1">Cell membrane</location>
        <topology evidence="1">Multi-pass membrane protein</topology>
    </subcellularLocation>
</comment>
<dbReference type="Pfam" id="PF02653">
    <property type="entry name" value="BPD_transp_2"/>
    <property type="match status" value="1"/>
</dbReference>
<comment type="caution">
    <text evidence="7">The sequence shown here is derived from an EMBL/GenBank/DDBJ whole genome shotgun (WGS) entry which is preliminary data.</text>
</comment>
<sequence>MSSTVRLFSRLMERHLIWVLLAVLVAVGLTVPGFASLQNITNVLWAAAPLGCMVLGLFLVLLIKEVDLSLESSFAFAPAVAIVAMTVWAPDVVHPVLAVILTPVVGLLVGLAAGAFAVNLRVNAFLVTLATLLVMRGAVVFLIPEGVYYLPAEYTYLGEARWFGIPVAIFVWLVLYGVAYIFMERHRIGKEIYAIGNNEEAAFLAGVKVHRTKILCFGIAGLAAAIGGLLEVGRLQSVVADLGEGDILMVFAGTILGGTSLNGGIGRLSGVFGAVIVIAIIENLMNLTGIEPSIRQMVFGCVLLVAIYLASLQDRFALRASRN</sequence>
<feature type="transmembrane region" description="Helical" evidence="6">
    <location>
        <begin position="294"/>
        <end position="312"/>
    </location>
</feature>
<evidence type="ECO:0000256" key="1">
    <source>
        <dbReference type="ARBA" id="ARBA00004651"/>
    </source>
</evidence>
<dbReference type="RefSeq" id="WP_244766525.1">
    <property type="nucleotide sequence ID" value="NZ_BSOP01000051.1"/>
</dbReference>
<feature type="transmembrane region" description="Helical" evidence="6">
    <location>
        <begin position="16"/>
        <end position="37"/>
    </location>
</feature>
<accession>A0ABQ5ZUW8</accession>
<keyword evidence="8" id="KW-1185">Reference proteome</keyword>
<feature type="transmembrane region" description="Helical" evidence="6">
    <location>
        <begin position="125"/>
        <end position="143"/>
    </location>
</feature>
<keyword evidence="3 6" id="KW-0812">Transmembrane</keyword>
<evidence type="ECO:0000256" key="3">
    <source>
        <dbReference type="ARBA" id="ARBA00022692"/>
    </source>
</evidence>